<dbReference type="Proteomes" id="UP000295197">
    <property type="component" value="Unassembled WGS sequence"/>
</dbReference>
<evidence type="ECO:0000259" key="2">
    <source>
        <dbReference type="Pfam" id="PF10728"/>
    </source>
</evidence>
<proteinExistence type="predicted"/>
<dbReference type="PANTHER" id="PTHR40459">
    <property type="entry name" value="CONSERVED HYPOTHETICAL ALANINE AND LEUCINE RICH PROTEIN"/>
    <property type="match status" value="1"/>
</dbReference>
<dbReference type="InterPro" id="IPR037108">
    <property type="entry name" value="TM1727-like_C_sf"/>
</dbReference>
<dbReference type="Gene3D" id="1.10.1040.20">
    <property type="entry name" value="ProC-like, C-terminal domain"/>
    <property type="match status" value="1"/>
</dbReference>
<organism evidence="3 4">
    <name type="scientific">Sphingobacterium alimentarium</name>
    <dbReference type="NCBI Taxonomy" id="797292"/>
    <lineage>
        <taxon>Bacteria</taxon>
        <taxon>Pseudomonadati</taxon>
        <taxon>Bacteroidota</taxon>
        <taxon>Sphingobacteriia</taxon>
        <taxon>Sphingobacteriales</taxon>
        <taxon>Sphingobacteriaceae</taxon>
        <taxon>Sphingobacterium</taxon>
    </lineage>
</organism>
<accession>A0A4R3W1Z4</accession>
<dbReference type="OrthoDB" id="9810755at2"/>
<name>A0A4R3W1Z4_9SPHI</name>
<dbReference type="Pfam" id="PF03807">
    <property type="entry name" value="F420_oxidored"/>
    <property type="match status" value="1"/>
</dbReference>
<sequence>MNLVIIGSGNIATHLAKACYATGHNILQVYSPTLANANALASVVNSQSIDDLQLISKHADVYLIAVSDAAIHQVTQALDPSIEGIVVHTSGATSIEVLQAFHRYGVIYPPQSLNKEIDTDLSVIPFGIEADSERTFDTLLRLIAPVTPKAFPCDSSQRLALHLSAVLVNNFSNALFQMAEEILTREHLSFDLLKPIIAETAQKVQQHSPKDTQTGPARRGDYQVINKHLQFLTQYPEESKIYQLLSDFIVKRYPK</sequence>
<dbReference type="InterPro" id="IPR028939">
    <property type="entry name" value="P5C_Rdtase_cat_N"/>
</dbReference>
<dbReference type="InterPro" id="IPR036291">
    <property type="entry name" value="NAD(P)-bd_dom_sf"/>
</dbReference>
<dbReference type="AlphaFoldDB" id="A0A4R3W1Z4"/>
<dbReference type="PANTHER" id="PTHR40459:SF1">
    <property type="entry name" value="CONSERVED HYPOTHETICAL ALANINE AND LEUCINE RICH PROTEIN"/>
    <property type="match status" value="1"/>
</dbReference>
<dbReference type="SUPFAM" id="SSF48179">
    <property type="entry name" value="6-phosphogluconate dehydrogenase C-terminal domain-like"/>
    <property type="match status" value="1"/>
</dbReference>
<dbReference type="SUPFAM" id="SSF51735">
    <property type="entry name" value="NAD(P)-binding Rossmann-fold domains"/>
    <property type="match status" value="1"/>
</dbReference>
<dbReference type="RefSeq" id="WP_132775709.1">
    <property type="nucleotide sequence ID" value="NZ_SMBZ01000001.1"/>
</dbReference>
<dbReference type="Pfam" id="PF10728">
    <property type="entry name" value="DUF2520"/>
    <property type="match status" value="1"/>
</dbReference>
<dbReference type="EMBL" id="SMBZ01000001">
    <property type="protein sequence ID" value="TCV20666.1"/>
    <property type="molecule type" value="Genomic_DNA"/>
</dbReference>
<gene>
    <name evidence="3" type="ORF">EDC17_10015</name>
</gene>
<reference evidence="3 4" key="1">
    <citation type="submission" date="2019-03" db="EMBL/GenBank/DDBJ databases">
        <title>Genomic Encyclopedia of Type Strains, Phase IV (KMG-IV): sequencing the most valuable type-strain genomes for metagenomic binning, comparative biology and taxonomic classification.</title>
        <authorList>
            <person name="Goeker M."/>
        </authorList>
    </citation>
    <scope>NUCLEOTIDE SEQUENCE [LARGE SCALE GENOMIC DNA]</scope>
    <source>
        <strain evidence="3 4">DSM 22362</strain>
    </source>
</reference>
<evidence type="ECO:0000313" key="4">
    <source>
        <dbReference type="Proteomes" id="UP000295197"/>
    </source>
</evidence>
<evidence type="ECO:0000313" key="3">
    <source>
        <dbReference type="EMBL" id="TCV20666.1"/>
    </source>
</evidence>
<evidence type="ECO:0000259" key="1">
    <source>
        <dbReference type="Pfam" id="PF03807"/>
    </source>
</evidence>
<feature type="domain" description="DUF2520" evidence="2">
    <location>
        <begin position="124"/>
        <end position="247"/>
    </location>
</feature>
<feature type="domain" description="Pyrroline-5-carboxylate reductase catalytic N-terminal" evidence="1">
    <location>
        <begin position="3"/>
        <end position="87"/>
    </location>
</feature>
<protein>
    <submittedName>
        <fullName evidence="3">Putative short-subunit dehydrogenase-like oxidoreductase (DUF2520 family)</fullName>
    </submittedName>
</protein>
<dbReference type="InterPro" id="IPR008927">
    <property type="entry name" value="6-PGluconate_DH-like_C_sf"/>
</dbReference>
<keyword evidence="4" id="KW-1185">Reference proteome</keyword>
<dbReference type="InterPro" id="IPR018931">
    <property type="entry name" value="DUF2520"/>
</dbReference>
<dbReference type="Gene3D" id="3.40.50.720">
    <property type="entry name" value="NAD(P)-binding Rossmann-like Domain"/>
    <property type="match status" value="1"/>
</dbReference>
<comment type="caution">
    <text evidence="3">The sequence shown here is derived from an EMBL/GenBank/DDBJ whole genome shotgun (WGS) entry which is preliminary data.</text>
</comment>